<reference evidence="1 2" key="2">
    <citation type="journal article" date="2023" name="Mol. Biol. Evol.">
        <title>Genomics of Secondarily Temperate Adaptation in the Only Non-Antarctic Icefish.</title>
        <authorList>
            <person name="Rivera-Colon A.G."/>
            <person name="Rayamajhi N."/>
            <person name="Minhas B.F."/>
            <person name="Madrigal G."/>
            <person name="Bilyk K.T."/>
            <person name="Yoon V."/>
            <person name="Hune M."/>
            <person name="Gregory S."/>
            <person name="Cheng C.H.C."/>
            <person name="Catchen J.M."/>
        </authorList>
    </citation>
    <scope>NUCLEOTIDE SEQUENCE [LARGE SCALE GENOMIC DNA]</scope>
    <source>
        <strain evidence="1">JMC-PN-2008</strain>
    </source>
</reference>
<keyword evidence="2" id="KW-1185">Reference proteome</keyword>
<gene>
    <name evidence="1" type="ORF">PBY51_013408</name>
</gene>
<protein>
    <submittedName>
        <fullName evidence="1">Uncharacterized protein</fullName>
    </submittedName>
</protein>
<sequence length="105" mass="11505">MKSLHEDMAATVLTLMFMIPYICEGALLRKSTAMDFLQKTREKRESECYPRGCSSEASESGELMETEHVGYEENSSLLYNGDAAQEGIHYAIPGGESVANDGSGM</sequence>
<evidence type="ECO:0000313" key="2">
    <source>
        <dbReference type="Proteomes" id="UP001346869"/>
    </source>
</evidence>
<accession>A0AAN7Y750</accession>
<comment type="caution">
    <text evidence="1">The sequence shown here is derived from an EMBL/GenBank/DDBJ whole genome shotgun (WGS) entry which is preliminary data.</text>
</comment>
<name>A0AAN7Y750_ELEMC</name>
<dbReference type="AlphaFoldDB" id="A0AAN7Y750"/>
<organism evidence="1 2">
    <name type="scientific">Eleginops maclovinus</name>
    <name type="common">Patagonian blennie</name>
    <name type="synonym">Eleginus maclovinus</name>
    <dbReference type="NCBI Taxonomy" id="56733"/>
    <lineage>
        <taxon>Eukaryota</taxon>
        <taxon>Metazoa</taxon>
        <taxon>Chordata</taxon>
        <taxon>Craniata</taxon>
        <taxon>Vertebrata</taxon>
        <taxon>Euteleostomi</taxon>
        <taxon>Actinopterygii</taxon>
        <taxon>Neopterygii</taxon>
        <taxon>Teleostei</taxon>
        <taxon>Neoteleostei</taxon>
        <taxon>Acanthomorphata</taxon>
        <taxon>Eupercaria</taxon>
        <taxon>Perciformes</taxon>
        <taxon>Notothenioidei</taxon>
        <taxon>Eleginopidae</taxon>
        <taxon>Eleginops</taxon>
    </lineage>
</organism>
<reference evidence="1 2" key="1">
    <citation type="journal article" date="2023" name="Genes (Basel)">
        <title>Chromosome-Level Genome Assembly and Circadian Gene Repertoire of the Patagonia Blennie Eleginops maclovinus-The Closest Ancestral Proxy of Antarctic Cryonotothenioids.</title>
        <authorList>
            <person name="Cheng C.C."/>
            <person name="Rivera-Colon A.G."/>
            <person name="Minhas B.F."/>
            <person name="Wilson L."/>
            <person name="Rayamajhi N."/>
            <person name="Vargas-Chacoff L."/>
            <person name="Catchen J.M."/>
        </authorList>
    </citation>
    <scope>NUCLEOTIDE SEQUENCE [LARGE SCALE GENOMIC DNA]</scope>
    <source>
        <strain evidence="1">JMC-PN-2008</strain>
    </source>
</reference>
<evidence type="ECO:0000313" key="1">
    <source>
        <dbReference type="EMBL" id="KAK5872734.1"/>
    </source>
</evidence>
<dbReference type="EMBL" id="JAUZQC010000004">
    <property type="protein sequence ID" value="KAK5872734.1"/>
    <property type="molecule type" value="Genomic_DNA"/>
</dbReference>
<proteinExistence type="predicted"/>
<dbReference type="Proteomes" id="UP001346869">
    <property type="component" value="Unassembled WGS sequence"/>
</dbReference>